<feature type="compositionally biased region" description="Low complexity" evidence="5">
    <location>
        <begin position="121"/>
        <end position="149"/>
    </location>
</feature>
<dbReference type="VEuPathDB" id="FungiDB:PV10_06135"/>
<feature type="compositionally biased region" description="Low complexity" evidence="5">
    <location>
        <begin position="76"/>
        <end position="88"/>
    </location>
</feature>
<dbReference type="InterPro" id="IPR000571">
    <property type="entry name" value="Znf_CCCH"/>
</dbReference>
<dbReference type="Proteomes" id="UP000288859">
    <property type="component" value="Unassembled WGS sequence"/>
</dbReference>
<keyword evidence="2 4" id="KW-0863">Zinc-finger</keyword>
<feature type="compositionally biased region" description="Basic and acidic residues" evidence="5">
    <location>
        <begin position="251"/>
        <end position="261"/>
    </location>
</feature>
<protein>
    <recommendedName>
        <fullName evidence="6">C3H1-type domain-containing protein</fullName>
    </recommendedName>
</protein>
<evidence type="ECO:0000256" key="2">
    <source>
        <dbReference type="ARBA" id="ARBA00022771"/>
    </source>
</evidence>
<feature type="region of interest" description="Disordered" evidence="5">
    <location>
        <begin position="240"/>
        <end position="286"/>
    </location>
</feature>
<proteinExistence type="predicted"/>
<dbReference type="SUPFAM" id="SSF90229">
    <property type="entry name" value="CCCH zinc finger"/>
    <property type="match status" value="1"/>
</dbReference>
<feature type="domain" description="C3H1-type" evidence="6">
    <location>
        <begin position="173"/>
        <end position="201"/>
    </location>
</feature>
<keyword evidence="1 4" id="KW-0479">Metal-binding</keyword>
<evidence type="ECO:0000256" key="4">
    <source>
        <dbReference type="PROSITE-ProRule" id="PRU00723"/>
    </source>
</evidence>
<reference evidence="7 8" key="1">
    <citation type="submission" date="2017-03" db="EMBL/GenBank/DDBJ databases">
        <title>Genomes of endolithic fungi from Antarctica.</title>
        <authorList>
            <person name="Coleine C."/>
            <person name="Masonjones S."/>
            <person name="Stajich J.E."/>
        </authorList>
    </citation>
    <scope>NUCLEOTIDE SEQUENCE [LARGE SCALE GENOMIC DNA]</scope>
    <source>
        <strain evidence="7 8">CCFEE 6314</strain>
    </source>
</reference>
<sequence>MSMKYVFGGGKIGVTLGTITAADPPLPPIKEHIFLAEKASWFVLPDDGAAREDDFERQQQAQRSPVLFPRSANKMSNVSRSFVSSSTSAPPARELAPAGSSAPVGAPSGPRAMREGPPRGAPLGPRALSSMPTTRPGPSSSSSLRPQSQVEALGGNNNNRGQATPEVATGKGSVKHLTCHFWRTSGTCKKGASCGYAHWDTGKYAQVPVRLYPNAPALAGRNLEAEAARLRRDAAGAMAARQGAVTGGRQGRVEEDRERQRQPVPMAPGPVVANRQPQGQGLGAQRVWRPAAVTRSVLGERGVGGAGVGVGASQVSMKEPGLEDYPETVQGVLRSMDPEICRDFTRRG</sequence>
<evidence type="ECO:0000313" key="8">
    <source>
        <dbReference type="Proteomes" id="UP000288859"/>
    </source>
</evidence>
<name>A0A438N6J8_EXOME</name>
<dbReference type="GO" id="GO:0008270">
    <property type="term" value="F:zinc ion binding"/>
    <property type="evidence" value="ECO:0007669"/>
    <property type="project" value="UniProtKB-KW"/>
</dbReference>
<feature type="region of interest" description="Disordered" evidence="5">
    <location>
        <begin position="52"/>
        <end position="171"/>
    </location>
</feature>
<evidence type="ECO:0000313" key="7">
    <source>
        <dbReference type="EMBL" id="RVX71181.1"/>
    </source>
</evidence>
<dbReference type="AlphaFoldDB" id="A0A438N6J8"/>
<dbReference type="VEuPathDB" id="FungiDB:PV10_06136"/>
<dbReference type="PROSITE" id="PS50103">
    <property type="entry name" value="ZF_C3H1"/>
    <property type="match status" value="1"/>
</dbReference>
<keyword evidence="3 4" id="KW-0862">Zinc</keyword>
<dbReference type="InterPro" id="IPR036855">
    <property type="entry name" value="Znf_CCCH_sf"/>
</dbReference>
<evidence type="ECO:0000256" key="1">
    <source>
        <dbReference type="ARBA" id="ARBA00022723"/>
    </source>
</evidence>
<accession>A0A438N6J8</accession>
<dbReference type="OrthoDB" id="6329284at2759"/>
<evidence type="ECO:0000256" key="3">
    <source>
        <dbReference type="ARBA" id="ARBA00022833"/>
    </source>
</evidence>
<feature type="compositionally biased region" description="Low complexity" evidence="5">
    <location>
        <begin position="96"/>
        <end position="110"/>
    </location>
</feature>
<feature type="zinc finger region" description="C3H1-type" evidence="4">
    <location>
        <begin position="173"/>
        <end position="201"/>
    </location>
</feature>
<dbReference type="EMBL" id="NAJM01000019">
    <property type="protein sequence ID" value="RVX71181.1"/>
    <property type="molecule type" value="Genomic_DNA"/>
</dbReference>
<evidence type="ECO:0000259" key="6">
    <source>
        <dbReference type="PROSITE" id="PS50103"/>
    </source>
</evidence>
<evidence type="ECO:0000256" key="5">
    <source>
        <dbReference type="SAM" id="MobiDB-lite"/>
    </source>
</evidence>
<comment type="caution">
    <text evidence="7">The sequence shown here is derived from an EMBL/GenBank/DDBJ whole genome shotgun (WGS) entry which is preliminary data.</text>
</comment>
<gene>
    <name evidence="7" type="ORF">B0A52_03547</name>
</gene>
<organism evidence="7 8">
    <name type="scientific">Exophiala mesophila</name>
    <name type="common">Black yeast-like fungus</name>
    <dbReference type="NCBI Taxonomy" id="212818"/>
    <lineage>
        <taxon>Eukaryota</taxon>
        <taxon>Fungi</taxon>
        <taxon>Dikarya</taxon>
        <taxon>Ascomycota</taxon>
        <taxon>Pezizomycotina</taxon>
        <taxon>Eurotiomycetes</taxon>
        <taxon>Chaetothyriomycetidae</taxon>
        <taxon>Chaetothyriales</taxon>
        <taxon>Herpotrichiellaceae</taxon>
        <taxon>Exophiala</taxon>
    </lineage>
</organism>